<dbReference type="Proteomes" id="UP000823388">
    <property type="component" value="Chromosome 9N"/>
</dbReference>
<evidence type="ECO:0000313" key="1">
    <source>
        <dbReference type="EMBL" id="KAG2533972.1"/>
    </source>
</evidence>
<dbReference type="SUPFAM" id="SSF56219">
    <property type="entry name" value="DNase I-like"/>
    <property type="match status" value="1"/>
</dbReference>
<dbReference type="PANTHER" id="PTHR33710">
    <property type="entry name" value="BNAC02G09200D PROTEIN"/>
    <property type="match status" value="1"/>
</dbReference>
<accession>A0A8T0MDA2</accession>
<dbReference type="AlphaFoldDB" id="A0A8T0MDA2"/>
<protein>
    <recommendedName>
        <fullName evidence="3">Endonuclease/exonuclease/phosphatase domain-containing protein</fullName>
    </recommendedName>
</protein>
<reference evidence="1" key="1">
    <citation type="submission" date="2020-05" db="EMBL/GenBank/DDBJ databases">
        <title>WGS assembly of Panicum virgatum.</title>
        <authorList>
            <person name="Lovell J.T."/>
            <person name="Jenkins J."/>
            <person name="Shu S."/>
            <person name="Juenger T.E."/>
            <person name="Schmutz J."/>
        </authorList>
    </citation>
    <scope>NUCLEOTIDE SEQUENCE</scope>
    <source>
        <strain evidence="1">AP13</strain>
    </source>
</reference>
<evidence type="ECO:0008006" key="3">
    <source>
        <dbReference type="Google" id="ProtNLM"/>
    </source>
</evidence>
<sequence>MKVIFWNSRGLSDLAKSRFLADTTKEQNLDFIALLETCKKDFSQSTLDNFSAGRNFLWHWTAPHGRSGGILLGVNLNVFYIGSIEESEFYVKFKIRNKKDDFKWVLVAVYGAAQPEYKEIFLTELVHTCIKGSASEKNNERYDDKWSFLFNAIIDGLDLREIEMSGRKFTWANSLATPTYEKLDRVLISTEWEQRYPLATVDALSREISDHAPLLLNSGEENKSKKSIPISI</sequence>
<dbReference type="Gene3D" id="3.60.10.10">
    <property type="entry name" value="Endonuclease/exonuclease/phosphatase"/>
    <property type="match status" value="1"/>
</dbReference>
<dbReference type="PANTHER" id="PTHR33710:SF72">
    <property type="entry name" value="OS04G0204200 PROTEIN"/>
    <property type="match status" value="1"/>
</dbReference>
<keyword evidence="2" id="KW-1185">Reference proteome</keyword>
<proteinExistence type="predicted"/>
<organism evidence="1 2">
    <name type="scientific">Panicum virgatum</name>
    <name type="common">Blackwell switchgrass</name>
    <dbReference type="NCBI Taxonomy" id="38727"/>
    <lineage>
        <taxon>Eukaryota</taxon>
        <taxon>Viridiplantae</taxon>
        <taxon>Streptophyta</taxon>
        <taxon>Embryophyta</taxon>
        <taxon>Tracheophyta</taxon>
        <taxon>Spermatophyta</taxon>
        <taxon>Magnoliopsida</taxon>
        <taxon>Liliopsida</taxon>
        <taxon>Poales</taxon>
        <taxon>Poaceae</taxon>
        <taxon>PACMAD clade</taxon>
        <taxon>Panicoideae</taxon>
        <taxon>Panicodae</taxon>
        <taxon>Paniceae</taxon>
        <taxon>Panicinae</taxon>
        <taxon>Panicum</taxon>
        <taxon>Panicum sect. Hiantes</taxon>
    </lineage>
</organism>
<gene>
    <name evidence="1" type="ORF">PVAP13_9NG013053</name>
</gene>
<name>A0A8T0MDA2_PANVG</name>
<comment type="caution">
    <text evidence="1">The sequence shown here is derived from an EMBL/GenBank/DDBJ whole genome shotgun (WGS) entry which is preliminary data.</text>
</comment>
<dbReference type="EMBL" id="CM029054">
    <property type="protein sequence ID" value="KAG2533972.1"/>
    <property type="molecule type" value="Genomic_DNA"/>
</dbReference>
<evidence type="ECO:0000313" key="2">
    <source>
        <dbReference type="Proteomes" id="UP000823388"/>
    </source>
</evidence>
<dbReference type="InterPro" id="IPR036691">
    <property type="entry name" value="Endo/exonu/phosph_ase_sf"/>
</dbReference>